<evidence type="ECO:0000259" key="2">
    <source>
        <dbReference type="Pfam" id="PF13439"/>
    </source>
</evidence>
<organism evidence="3 4">
    <name type="scientific">Desulfoluna butyratoxydans</name>
    <dbReference type="NCBI Taxonomy" id="231438"/>
    <lineage>
        <taxon>Bacteria</taxon>
        <taxon>Pseudomonadati</taxon>
        <taxon>Thermodesulfobacteriota</taxon>
        <taxon>Desulfobacteria</taxon>
        <taxon>Desulfobacterales</taxon>
        <taxon>Desulfolunaceae</taxon>
        <taxon>Desulfoluna</taxon>
    </lineage>
</organism>
<gene>
    <name evidence="3" type="ORF">MSL71_42260</name>
</gene>
<dbReference type="Gene3D" id="3.40.50.2000">
    <property type="entry name" value="Glycogen Phosphorylase B"/>
    <property type="match status" value="2"/>
</dbReference>
<dbReference type="PANTHER" id="PTHR45947">
    <property type="entry name" value="SULFOQUINOVOSYL TRANSFERASE SQD2"/>
    <property type="match status" value="1"/>
</dbReference>
<dbReference type="CDD" id="cd03801">
    <property type="entry name" value="GT4_PimA-like"/>
    <property type="match status" value="1"/>
</dbReference>
<proteinExistence type="predicted"/>
<evidence type="ECO:0000313" key="3">
    <source>
        <dbReference type="EMBL" id="VFQ46559.1"/>
    </source>
</evidence>
<dbReference type="Pfam" id="PF13439">
    <property type="entry name" value="Glyco_transf_4"/>
    <property type="match status" value="1"/>
</dbReference>
<dbReference type="InterPro" id="IPR050194">
    <property type="entry name" value="Glycosyltransferase_grp1"/>
</dbReference>
<dbReference type="PANTHER" id="PTHR45947:SF13">
    <property type="entry name" value="TRANSFERASE"/>
    <property type="match status" value="1"/>
</dbReference>
<dbReference type="RefSeq" id="WP_180144558.1">
    <property type="nucleotide sequence ID" value="NZ_CAADHO010000010.1"/>
</dbReference>
<keyword evidence="4" id="KW-1185">Reference proteome</keyword>
<accession>A0A4U8YT68</accession>
<protein>
    <submittedName>
        <fullName evidence="3">Glycosyl transferase family 1</fullName>
    </submittedName>
</protein>
<dbReference type="InterPro" id="IPR028098">
    <property type="entry name" value="Glyco_trans_4-like_N"/>
</dbReference>
<dbReference type="Proteomes" id="UP000507962">
    <property type="component" value="Unassembled WGS sequence"/>
</dbReference>
<feature type="domain" description="Glycosyl transferase family 1" evidence="1">
    <location>
        <begin position="231"/>
        <end position="380"/>
    </location>
</feature>
<dbReference type="AlphaFoldDB" id="A0A4U8YT68"/>
<name>A0A4U8YT68_9BACT</name>
<feature type="domain" description="Glycosyltransferase subfamily 4-like N-terminal" evidence="2">
    <location>
        <begin position="14"/>
        <end position="221"/>
    </location>
</feature>
<dbReference type="InterPro" id="IPR001296">
    <property type="entry name" value="Glyco_trans_1"/>
</dbReference>
<sequence length="404" mass="45729">MKILLINKFLYPKGGDAISTLTTGEVLSQKKHEVFYWGMEHPDNPKYQYEEYFVSNVSYDSDSGFFHKSKAAMNVLYSLEAARNLSALLKVNKPDIVHLNNFAHQISPSILSVIKSHDIPIVMTMHDYKMVCPTYSMLCGGNVCEKCQNGQFYHCGIKRCTKGSFFKSLVNVVEMYLHHALLNIYGKIDLYISPSEFLKSKVTEMGLKGKIVHLPNFVDLSLFKPSFGFSERRIVYVGRLSQEKGVETLIDAVCDSNLQLTIIGDGPLRAKLQDKVEAHSISNIEFLGYISGQALHNEIQKAMFLVIPSEWYENNPLTVIEAFALGKPVLGARIGGIPELVKDWATGLTFTSGDVVDLRNKIQLLVRNEEKLFEMGQNARLFVEKELNEDVFYRQLVNIYQSVM</sequence>
<evidence type="ECO:0000259" key="1">
    <source>
        <dbReference type="Pfam" id="PF00534"/>
    </source>
</evidence>
<dbReference type="Pfam" id="PF00534">
    <property type="entry name" value="Glycos_transf_1"/>
    <property type="match status" value="1"/>
</dbReference>
<dbReference type="EMBL" id="CAADHO010000010">
    <property type="protein sequence ID" value="VFQ46559.1"/>
    <property type="molecule type" value="Genomic_DNA"/>
</dbReference>
<dbReference type="GO" id="GO:0016757">
    <property type="term" value="F:glycosyltransferase activity"/>
    <property type="evidence" value="ECO:0007669"/>
    <property type="project" value="InterPro"/>
</dbReference>
<reference evidence="3 4" key="1">
    <citation type="submission" date="2019-03" db="EMBL/GenBank/DDBJ databases">
        <authorList>
            <person name="Nijsse B."/>
        </authorList>
    </citation>
    <scope>NUCLEOTIDE SEQUENCE [LARGE SCALE GENOMIC DNA]</scope>
    <source>
        <strain evidence="3">Desulfoluna butyratoxydans MSL71</strain>
    </source>
</reference>
<dbReference type="SUPFAM" id="SSF53756">
    <property type="entry name" value="UDP-Glycosyltransferase/glycogen phosphorylase"/>
    <property type="match status" value="1"/>
</dbReference>
<evidence type="ECO:0000313" key="4">
    <source>
        <dbReference type="Proteomes" id="UP000507962"/>
    </source>
</evidence>
<keyword evidence="3" id="KW-0808">Transferase</keyword>